<keyword evidence="1" id="KW-1133">Transmembrane helix</keyword>
<keyword evidence="3" id="KW-1185">Reference proteome</keyword>
<dbReference type="Proteomes" id="UP000253209">
    <property type="component" value="Unassembled WGS sequence"/>
</dbReference>
<sequence>MTDIQKSGLVKVFADLVGLFDSKLRASVTVALIAAVVYLFMENKELNRSRIDDTKYWQEREAKLYQRIINRYDPRFNEIKVVTDSTKAKVDSTTARIEPVLNKVTETINKLKSK</sequence>
<comment type="caution">
    <text evidence="2">The sequence shown here is derived from an EMBL/GenBank/DDBJ whole genome shotgun (WGS) entry which is preliminary data.</text>
</comment>
<evidence type="ECO:0000313" key="2">
    <source>
        <dbReference type="EMBL" id="RCH53953.1"/>
    </source>
</evidence>
<dbReference type="AlphaFoldDB" id="A0A367GMN2"/>
<proteinExistence type="predicted"/>
<dbReference type="EMBL" id="QGDC01000009">
    <property type="protein sequence ID" value="RCH53953.1"/>
    <property type="molecule type" value="Genomic_DNA"/>
</dbReference>
<keyword evidence="1" id="KW-0472">Membrane</keyword>
<organism evidence="2 3">
    <name type="scientific">Mucilaginibacter hurinus</name>
    <dbReference type="NCBI Taxonomy" id="2201324"/>
    <lineage>
        <taxon>Bacteria</taxon>
        <taxon>Pseudomonadati</taxon>
        <taxon>Bacteroidota</taxon>
        <taxon>Sphingobacteriia</taxon>
        <taxon>Sphingobacteriales</taxon>
        <taxon>Sphingobacteriaceae</taxon>
        <taxon>Mucilaginibacter</taxon>
    </lineage>
</organism>
<evidence type="ECO:0000256" key="1">
    <source>
        <dbReference type="SAM" id="Phobius"/>
    </source>
</evidence>
<gene>
    <name evidence="2" type="ORF">DJ568_15550</name>
</gene>
<accession>A0A367GMN2</accession>
<feature type="transmembrane region" description="Helical" evidence="1">
    <location>
        <begin position="24"/>
        <end position="41"/>
    </location>
</feature>
<protein>
    <submittedName>
        <fullName evidence="2">Uncharacterized protein</fullName>
    </submittedName>
</protein>
<dbReference type="RefSeq" id="WP_114006216.1">
    <property type="nucleotide sequence ID" value="NZ_QGDC01000009.1"/>
</dbReference>
<name>A0A367GMN2_9SPHI</name>
<keyword evidence="1" id="KW-0812">Transmembrane</keyword>
<evidence type="ECO:0000313" key="3">
    <source>
        <dbReference type="Proteomes" id="UP000253209"/>
    </source>
</evidence>
<reference evidence="2 3" key="1">
    <citation type="submission" date="2018-05" db="EMBL/GenBank/DDBJ databases">
        <title>Mucilaginibacter hurinus sp. nov., isolated from briquette warehouse soil.</title>
        <authorList>
            <person name="Choi L."/>
        </authorList>
    </citation>
    <scope>NUCLEOTIDE SEQUENCE [LARGE SCALE GENOMIC DNA]</scope>
    <source>
        <strain evidence="2 3">ZR32</strain>
    </source>
</reference>